<accession>A0A117NIP0</accession>
<name>A0A117NIP0_PICGL</name>
<comment type="caution">
    <text evidence="1">The sequence shown here is derived from an EMBL/GenBank/DDBJ whole genome shotgun (WGS) entry which is preliminary data.</text>
</comment>
<organism evidence="1">
    <name type="scientific">Picea glauca</name>
    <name type="common">White spruce</name>
    <name type="synonym">Pinus glauca</name>
    <dbReference type="NCBI Taxonomy" id="3330"/>
    <lineage>
        <taxon>Eukaryota</taxon>
        <taxon>Viridiplantae</taxon>
        <taxon>Streptophyta</taxon>
        <taxon>Embryophyta</taxon>
        <taxon>Tracheophyta</taxon>
        <taxon>Spermatophyta</taxon>
        <taxon>Pinopsida</taxon>
        <taxon>Pinidae</taxon>
        <taxon>Conifers I</taxon>
        <taxon>Pinales</taxon>
        <taxon>Pinaceae</taxon>
        <taxon>Picea</taxon>
    </lineage>
</organism>
<geneLocation type="mitochondrion" evidence="1"/>
<proteinExistence type="predicted"/>
<sequence>MGKKARFPFCSLHNKEFAFQGRFQLAYFIMPKPVPMLSIPTNTVEGPRHGEFIPRGDNTRAVLCLPRAGMHTEG</sequence>
<gene>
    <name evidence="1" type="ORF">ABT39_MTgene40</name>
</gene>
<dbReference type="AlphaFoldDB" id="A0A117NIP0"/>
<reference evidence="1" key="1">
    <citation type="journal article" date="2015" name="Genome Biol. Evol.">
        <title>Organellar Genomes of White Spruce (Picea glauca): Assembly and Annotation.</title>
        <authorList>
            <person name="Jackman S.D."/>
            <person name="Warren R.L."/>
            <person name="Gibb E.A."/>
            <person name="Vandervalk B.P."/>
            <person name="Mohamadi H."/>
            <person name="Chu J."/>
            <person name="Raymond A."/>
            <person name="Pleasance S."/>
            <person name="Coope R."/>
            <person name="Wildung M.R."/>
            <person name="Ritland C.E."/>
            <person name="Bousquet J."/>
            <person name="Jones S.J."/>
            <person name="Bohlmann J."/>
            <person name="Birol I."/>
        </authorList>
    </citation>
    <scope>NUCLEOTIDE SEQUENCE [LARGE SCALE GENOMIC DNA]</scope>
    <source>
        <tissue evidence="1">Flushing bud</tissue>
    </source>
</reference>
<dbReference type="EMBL" id="LKAM01000001">
    <property type="protein sequence ID" value="KUM50197.1"/>
    <property type="molecule type" value="Genomic_DNA"/>
</dbReference>
<keyword evidence="1" id="KW-0496">Mitochondrion</keyword>
<protein>
    <submittedName>
        <fullName evidence="1">Uncharacterized protein</fullName>
    </submittedName>
</protein>
<evidence type="ECO:0000313" key="1">
    <source>
        <dbReference type="EMBL" id="KUM50197.1"/>
    </source>
</evidence>